<evidence type="ECO:0000256" key="2">
    <source>
        <dbReference type="ARBA" id="ARBA00022679"/>
    </source>
</evidence>
<reference evidence="5 6" key="1">
    <citation type="submission" date="2024-07" db="EMBL/GenBank/DDBJ databases">
        <title>Uliginosibacterium paludis KCTC:42655.</title>
        <authorList>
            <person name="Kim M.K."/>
        </authorList>
    </citation>
    <scope>NUCLEOTIDE SEQUENCE [LARGE SCALE GENOMIC DNA]</scope>
    <source>
        <strain evidence="5 6">KCTC 42655</strain>
    </source>
</reference>
<feature type="domain" description="Glycosyltransferase subfamily 4-like N-terminal" evidence="4">
    <location>
        <begin position="18"/>
        <end position="195"/>
    </location>
</feature>
<dbReference type="InterPro" id="IPR028098">
    <property type="entry name" value="Glyco_trans_4-like_N"/>
</dbReference>
<dbReference type="EMBL" id="JBEWLZ010000009">
    <property type="protein sequence ID" value="MET1491070.1"/>
    <property type="molecule type" value="Genomic_DNA"/>
</dbReference>
<evidence type="ECO:0000256" key="1">
    <source>
        <dbReference type="ARBA" id="ARBA00022676"/>
    </source>
</evidence>
<dbReference type="Pfam" id="PF13439">
    <property type="entry name" value="Glyco_transf_4"/>
    <property type="match status" value="1"/>
</dbReference>
<sequence>MISEHASPLATQGGVDSGGQNVYVAYLARELARCGHSVDVFTRRDSPDLPRVVQCARNLRVIHVRGGPEQAIPKEALLPWMTEFSEEVLGWCRAQAEPYDVVHANFFMSGLAALRLRDELGLPFVITFHALGKVRRAHQGKADAFPEARLDIEQQLVRQADRIIAECPQDRQDLITHYAADPARIDVVPCGVNIAELGFGDGLSRDRLGLPEDAFVILQLGRLVPRKGIDNVILALSHLRHQLGIDATLLVVGGESALPDPVRTPEIARLGAIAASASVADRVIFTGRRARADLRDYYCAANVFVTTPWYEPFGITPLEAMACARPVIGAAVGGITHTVVNNVTGYLVPPRDPIALADRLARLHADPVRAQAFGHAGLQRVRRLFTWKKVAEALIPVYGAVCASPAADTLDAARMKAASV</sequence>
<dbReference type="Gene3D" id="3.40.50.2000">
    <property type="entry name" value="Glycogen Phosphorylase B"/>
    <property type="match status" value="2"/>
</dbReference>
<proteinExistence type="predicted"/>
<dbReference type="Proteomes" id="UP001548590">
    <property type="component" value="Unassembled WGS sequence"/>
</dbReference>
<evidence type="ECO:0000313" key="6">
    <source>
        <dbReference type="Proteomes" id="UP001548590"/>
    </source>
</evidence>
<keyword evidence="1 5" id="KW-0328">Glycosyltransferase</keyword>
<organism evidence="5 6">
    <name type="scientific">Uliginosibacterium paludis</name>
    <dbReference type="NCBI Taxonomy" id="1615952"/>
    <lineage>
        <taxon>Bacteria</taxon>
        <taxon>Pseudomonadati</taxon>
        <taxon>Pseudomonadota</taxon>
        <taxon>Betaproteobacteria</taxon>
        <taxon>Rhodocyclales</taxon>
        <taxon>Zoogloeaceae</taxon>
        <taxon>Uliginosibacterium</taxon>
    </lineage>
</organism>
<accession>A0ABV2CT17</accession>
<dbReference type="PANTHER" id="PTHR12526">
    <property type="entry name" value="GLYCOSYLTRANSFERASE"/>
    <property type="match status" value="1"/>
</dbReference>
<dbReference type="RefSeq" id="WP_345928841.1">
    <property type="nucleotide sequence ID" value="NZ_JBDIVF010000007.1"/>
</dbReference>
<evidence type="ECO:0000259" key="4">
    <source>
        <dbReference type="Pfam" id="PF13439"/>
    </source>
</evidence>
<feature type="domain" description="Glycosyl transferase family 1" evidence="3">
    <location>
        <begin position="205"/>
        <end position="377"/>
    </location>
</feature>
<evidence type="ECO:0000259" key="3">
    <source>
        <dbReference type="Pfam" id="PF00534"/>
    </source>
</evidence>
<dbReference type="Pfam" id="PF00534">
    <property type="entry name" value="Glycos_transf_1"/>
    <property type="match status" value="1"/>
</dbReference>
<dbReference type="SUPFAM" id="SSF53756">
    <property type="entry name" value="UDP-Glycosyltransferase/glycogen phosphorylase"/>
    <property type="match status" value="1"/>
</dbReference>
<evidence type="ECO:0000313" key="5">
    <source>
        <dbReference type="EMBL" id="MET1491070.1"/>
    </source>
</evidence>
<gene>
    <name evidence="5" type="ORF">ABVT11_14620</name>
</gene>
<dbReference type="EC" id="2.4.-.-" evidence="5"/>
<name>A0ABV2CT17_9RHOO</name>
<keyword evidence="2 5" id="KW-0808">Transferase</keyword>
<protein>
    <submittedName>
        <fullName evidence="5">Glycosyltransferase</fullName>
        <ecNumber evidence="5">2.4.-.-</ecNumber>
    </submittedName>
</protein>
<comment type="caution">
    <text evidence="5">The sequence shown here is derived from an EMBL/GenBank/DDBJ whole genome shotgun (WGS) entry which is preliminary data.</text>
</comment>
<dbReference type="GO" id="GO:0016757">
    <property type="term" value="F:glycosyltransferase activity"/>
    <property type="evidence" value="ECO:0007669"/>
    <property type="project" value="UniProtKB-KW"/>
</dbReference>
<dbReference type="PANTHER" id="PTHR12526:SF510">
    <property type="entry name" value="D-INOSITOL 3-PHOSPHATE GLYCOSYLTRANSFERASE"/>
    <property type="match status" value="1"/>
</dbReference>
<dbReference type="InterPro" id="IPR001296">
    <property type="entry name" value="Glyco_trans_1"/>
</dbReference>
<keyword evidence="6" id="KW-1185">Reference proteome</keyword>